<dbReference type="GO" id="GO:0016020">
    <property type="term" value="C:membrane"/>
    <property type="evidence" value="ECO:0007669"/>
    <property type="project" value="TreeGrafter"/>
</dbReference>
<protein>
    <submittedName>
        <fullName evidence="5">Acyltransferase</fullName>
    </submittedName>
</protein>
<dbReference type="InterPro" id="IPR002656">
    <property type="entry name" value="Acyl_transf_3_dom"/>
</dbReference>
<feature type="transmembrane region" description="Helical" evidence="2">
    <location>
        <begin position="333"/>
        <end position="353"/>
    </location>
</feature>
<feature type="transmembrane region" description="Helical" evidence="2">
    <location>
        <begin position="295"/>
        <end position="313"/>
    </location>
</feature>
<evidence type="ECO:0000313" key="5">
    <source>
        <dbReference type="EMBL" id="TFW00240.1"/>
    </source>
</evidence>
<gene>
    <name evidence="5" type="ORF">E4M00_03405</name>
</gene>
<feature type="domain" description="SGNH" evidence="4">
    <location>
        <begin position="488"/>
        <end position="715"/>
    </location>
</feature>
<evidence type="ECO:0000313" key="6">
    <source>
        <dbReference type="Proteomes" id="UP000298127"/>
    </source>
</evidence>
<evidence type="ECO:0000256" key="2">
    <source>
        <dbReference type="SAM" id="Phobius"/>
    </source>
</evidence>
<feature type="domain" description="Acyltransferase 3" evidence="3">
    <location>
        <begin position="45"/>
        <end position="375"/>
    </location>
</feature>
<feature type="transmembrane region" description="Helical" evidence="2">
    <location>
        <begin position="47"/>
        <end position="63"/>
    </location>
</feature>
<keyword evidence="2" id="KW-1133">Transmembrane helix</keyword>
<dbReference type="Proteomes" id="UP000298127">
    <property type="component" value="Unassembled WGS sequence"/>
</dbReference>
<dbReference type="EMBL" id="SPQZ01000001">
    <property type="protein sequence ID" value="TFW00240.1"/>
    <property type="molecule type" value="Genomic_DNA"/>
</dbReference>
<feature type="region of interest" description="Disordered" evidence="1">
    <location>
        <begin position="1"/>
        <end position="32"/>
    </location>
</feature>
<evidence type="ECO:0000259" key="3">
    <source>
        <dbReference type="Pfam" id="PF01757"/>
    </source>
</evidence>
<feature type="transmembrane region" description="Helical" evidence="2">
    <location>
        <begin position="406"/>
        <end position="427"/>
    </location>
</feature>
<feature type="transmembrane region" description="Helical" evidence="2">
    <location>
        <begin position="270"/>
        <end position="289"/>
    </location>
</feature>
<keyword evidence="2" id="KW-0812">Transmembrane</keyword>
<evidence type="ECO:0000256" key="1">
    <source>
        <dbReference type="SAM" id="MobiDB-lite"/>
    </source>
</evidence>
<accession>A0A4Y9R6S7</accession>
<keyword evidence="6" id="KW-1185">Reference proteome</keyword>
<proteinExistence type="predicted"/>
<dbReference type="InterPro" id="IPR050879">
    <property type="entry name" value="Acyltransferase_3"/>
</dbReference>
<dbReference type="Pfam" id="PF01757">
    <property type="entry name" value="Acyl_transf_3"/>
    <property type="match status" value="1"/>
</dbReference>
<feature type="transmembrane region" description="Helical" evidence="2">
    <location>
        <begin position="244"/>
        <end position="263"/>
    </location>
</feature>
<keyword evidence="2" id="KW-0472">Membrane</keyword>
<comment type="caution">
    <text evidence="5">The sequence shown here is derived from an EMBL/GenBank/DDBJ whole genome shotgun (WGS) entry which is preliminary data.</text>
</comment>
<keyword evidence="5" id="KW-0012">Acyltransferase</keyword>
<sequence>MCPRGPRHATRPDQPECDGHMSAPTTDHSPVSAAPARTAPGFLPEIQALRTVAVLLVVVYHLWPGYLPGGYIGVDVFFVISGYLITAHIVREVVDKRSFTLTGFYVRRIRRLLPAALVVLAVVGVATLLWAPQTLWNDTGKQIVASAFYVENWALVANSVDYLGASVESSPVQHFWSLSVEEQFYLFWPILIAAAWLLIARGRAASARTRLGLTLAGIAVASLVFSVIATYSDQPSAYFNTFTRMWEFAVGGVLAVFAARLSLRPWQSIAATWAGLVAILVSAVVYTSGSLFPGWIALLPVVGTAVVIAAGHADGRLSLAPVMRSRPVQFVGAISYSVYLWHWPLIVLLPIILERALDTPFRIALLFGSLLVGWLSKKYIEDPFRSGTIGWGSGTATPNPTVRPRLVFAMAAVGMVVVASIGAAQWAQSEARIAQSESALRAVTDPAALPCFGAAAAVPGSGCAPATTSEGVLPDPIIARDDGAADGCQQSTGSTEVLVCSFGSKAPGALRIAVAGDSHAGQWVGALKTLAIDSGWHLDTYLRSGCGLAKLPDSAVGGAQRCATWNDKALRAIVAEQYDAVIVSTRSSVVGGGAKSESQQAADASAMVGAWTEIQASGARVIAIHDIPQPANGGVYDAPTCVMENPDPAPCATSMSSSIVADPQVAAARELGSVEVIDLAPYFCVDDSCPAVLGSVLVYGDGNHMTALFAQTLTPYLGAELAPALGIEPAEASSLS</sequence>
<feature type="transmembrane region" description="Helical" evidence="2">
    <location>
        <begin position="359"/>
        <end position="376"/>
    </location>
</feature>
<evidence type="ECO:0000259" key="4">
    <source>
        <dbReference type="Pfam" id="PF19040"/>
    </source>
</evidence>
<feature type="transmembrane region" description="Helical" evidence="2">
    <location>
        <begin position="111"/>
        <end position="131"/>
    </location>
</feature>
<keyword evidence="5" id="KW-0808">Transferase</keyword>
<dbReference type="PANTHER" id="PTHR23028">
    <property type="entry name" value="ACETYLTRANSFERASE"/>
    <property type="match status" value="1"/>
</dbReference>
<dbReference type="Pfam" id="PF19040">
    <property type="entry name" value="SGNH"/>
    <property type="match status" value="1"/>
</dbReference>
<reference evidence="5 6" key="1">
    <citation type="journal article" date="2018" name="J. Microbiol.">
        <title>Leifsonia flava sp. nov., a novel actinobacterium isolated from the rhizosphere of Aquilegia viridiflora.</title>
        <authorList>
            <person name="Cai Y."/>
            <person name="Tao W.Z."/>
            <person name="Ma Y.J."/>
            <person name="Cheng J."/>
            <person name="Zhang M.Y."/>
            <person name="Zhang Y.X."/>
        </authorList>
    </citation>
    <scope>NUCLEOTIDE SEQUENCE [LARGE SCALE GENOMIC DNA]</scope>
    <source>
        <strain evidence="5 6">SYP-B2174</strain>
    </source>
</reference>
<dbReference type="PANTHER" id="PTHR23028:SF53">
    <property type="entry name" value="ACYL_TRANSF_3 DOMAIN-CONTAINING PROTEIN"/>
    <property type="match status" value="1"/>
</dbReference>
<organism evidence="5 6">
    <name type="scientific">Orlajensenia leifsoniae</name>
    <dbReference type="NCBI Taxonomy" id="2561933"/>
    <lineage>
        <taxon>Bacteria</taxon>
        <taxon>Bacillati</taxon>
        <taxon>Actinomycetota</taxon>
        <taxon>Actinomycetes</taxon>
        <taxon>Micrococcales</taxon>
        <taxon>Microbacteriaceae</taxon>
        <taxon>Orlajensenia</taxon>
    </lineage>
</organism>
<dbReference type="InterPro" id="IPR043968">
    <property type="entry name" value="SGNH"/>
</dbReference>
<feature type="compositionally biased region" description="Basic and acidic residues" evidence="1">
    <location>
        <begin position="10"/>
        <end position="19"/>
    </location>
</feature>
<feature type="transmembrane region" description="Helical" evidence="2">
    <location>
        <begin position="69"/>
        <end position="90"/>
    </location>
</feature>
<feature type="transmembrane region" description="Helical" evidence="2">
    <location>
        <begin position="183"/>
        <end position="199"/>
    </location>
</feature>
<feature type="transmembrane region" description="Helical" evidence="2">
    <location>
        <begin position="211"/>
        <end position="232"/>
    </location>
</feature>
<dbReference type="GO" id="GO:0016747">
    <property type="term" value="F:acyltransferase activity, transferring groups other than amino-acyl groups"/>
    <property type="evidence" value="ECO:0007669"/>
    <property type="project" value="InterPro"/>
</dbReference>
<dbReference type="AlphaFoldDB" id="A0A4Y9R6S7"/>
<dbReference type="GO" id="GO:0009103">
    <property type="term" value="P:lipopolysaccharide biosynthetic process"/>
    <property type="evidence" value="ECO:0007669"/>
    <property type="project" value="TreeGrafter"/>
</dbReference>
<name>A0A4Y9R6S7_9MICO</name>